<accession>A0AAN7ARV8</accession>
<dbReference type="Proteomes" id="UP001303160">
    <property type="component" value="Unassembled WGS sequence"/>
</dbReference>
<organism evidence="3 4">
    <name type="scientific">Triangularia verruculosa</name>
    <dbReference type="NCBI Taxonomy" id="2587418"/>
    <lineage>
        <taxon>Eukaryota</taxon>
        <taxon>Fungi</taxon>
        <taxon>Dikarya</taxon>
        <taxon>Ascomycota</taxon>
        <taxon>Pezizomycotina</taxon>
        <taxon>Sordariomycetes</taxon>
        <taxon>Sordariomycetidae</taxon>
        <taxon>Sordariales</taxon>
        <taxon>Podosporaceae</taxon>
        <taxon>Triangularia</taxon>
    </lineage>
</organism>
<evidence type="ECO:0008006" key="5">
    <source>
        <dbReference type="Google" id="ProtNLM"/>
    </source>
</evidence>
<evidence type="ECO:0000313" key="4">
    <source>
        <dbReference type="Proteomes" id="UP001303160"/>
    </source>
</evidence>
<protein>
    <recommendedName>
        <fullName evidence="5">Transmembrane protein</fullName>
    </recommendedName>
</protein>
<evidence type="ECO:0000256" key="2">
    <source>
        <dbReference type="SAM" id="Phobius"/>
    </source>
</evidence>
<reference evidence="3" key="1">
    <citation type="journal article" date="2023" name="Mol. Phylogenet. Evol.">
        <title>Genome-scale phylogeny and comparative genomics of the fungal order Sordariales.</title>
        <authorList>
            <person name="Hensen N."/>
            <person name="Bonometti L."/>
            <person name="Westerberg I."/>
            <person name="Brannstrom I.O."/>
            <person name="Guillou S."/>
            <person name="Cros-Aarteil S."/>
            <person name="Calhoun S."/>
            <person name="Haridas S."/>
            <person name="Kuo A."/>
            <person name="Mondo S."/>
            <person name="Pangilinan J."/>
            <person name="Riley R."/>
            <person name="LaButti K."/>
            <person name="Andreopoulos B."/>
            <person name="Lipzen A."/>
            <person name="Chen C."/>
            <person name="Yan M."/>
            <person name="Daum C."/>
            <person name="Ng V."/>
            <person name="Clum A."/>
            <person name="Steindorff A."/>
            <person name="Ohm R.A."/>
            <person name="Martin F."/>
            <person name="Silar P."/>
            <person name="Natvig D.O."/>
            <person name="Lalanne C."/>
            <person name="Gautier V."/>
            <person name="Ament-Velasquez S.L."/>
            <person name="Kruys A."/>
            <person name="Hutchinson M.I."/>
            <person name="Powell A.J."/>
            <person name="Barry K."/>
            <person name="Miller A.N."/>
            <person name="Grigoriev I.V."/>
            <person name="Debuchy R."/>
            <person name="Gladieux P."/>
            <person name="Hiltunen Thoren M."/>
            <person name="Johannesson H."/>
        </authorList>
    </citation>
    <scope>NUCLEOTIDE SEQUENCE</scope>
    <source>
        <strain evidence="3">CBS 315.58</strain>
    </source>
</reference>
<dbReference type="AlphaFoldDB" id="A0AAN7ARV8"/>
<keyword evidence="2" id="KW-0812">Transmembrane</keyword>
<reference evidence="3" key="2">
    <citation type="submission" date="2023-05" db="EMBL/GenBank/DDBJ databases">
        <authorList>
            <consortium name="Lawrence Berkeley National Laboratory"/>
            <person name="Steindorff A."/>
            <person name="Hensen N."/>
            <person name="Bonometti L."/>
            <person name="Westerberg I."/>
            <person name="Brannstrom I.O."/>
            <person name="Guillou S."/>
            <person name="Cros-Aarteil S."/>
            <person name="Calhoun S."/>
            <person name="Haridas S."/>
            <person name="Kuo A."/>
            <person name="Mondo S."/>
            <person name="Pangilinan J."/>
            <person name="Riley R."/>
            <person name="Labutti K."/>
            <person name="Andreopoulos B."/>
            <person name="Lipzen A."/>
            <person name="Chen C."/>
            <person name="Yanf M."/>
            <person name="Daum C."/>
            <person name="Ng V."/>
            <person name="Clum A."/>
            <person name="Ohm R."/>
            <person name="Martin F."/>
            <person name="Silar P."/>
            <person name="Natvig D."/>
            <person name="Lalanne C."/>
            <person name="Gautier V."/>
            <person name="Ament-Velasquez S.L."/>
            <person name="Kruys A."/>
            <person name="Hutchinson M.I."/>
            <person name="Powell A.J."/>
            <person name="Barry K."/>
            <person name="Miller A.N."/>
            <person name="Grigoriev I.V."/>
            <person name="Debuchy R."/>
            <person name="Gladieux P."/>
            <person name="Thoren M.H."/>
            <person name="Johannesson H."/>
        </authorList>
    </citation>
    <scope>NUCLEOTIDE SEQUENCE</scope>
    <source>
        <strain evidence="3">CBS 315.58</strain>
    </source>
</reference>
<feature type="transmembrane region" description="Helical" evidence="2">
    <location>
        <begin position="21"/>
        <end position="42"/>
    </location>
</feature>
<feature type="transmembrane region" description="Helical" evidence="2">
    <location>
        <begin position="79"/>
        <end position="105"/>
    </location>
</feature>
<evidence type="ECO:0000256" key="1">
    <source>
        <dbReference type="SAM" id="MobiDB-lite"/>
    </source>
</evidence>
<feature type="region of interest" description="Disordered" evidence="1">
    <location>
        <begin position="176"/>
        <end position="216"/>
    </location>
</feature>
<proteinExistence type="predicted"/>
<comment type="caution">
    <text evidence="3">The sequence shown here is derived from an EMBL/GenBank/DDBJ whole genome shotgun (WGS) entry which is preliminary data.</text>
</comment>
<gene>
    <name evidence="3" type="ORF">QBC40DRAFT_330361</name>
</gene>
<keyword evidence="4" id="KW-1185">Reference proteome</keyword>
<keyword evidence="2" id="KW-0472">Membrane</keyword>
<dbReference type="EMBL" id="MU863940">
    <property type="protein sequence ID" value="KAK4198846.1"/>
    <property type="molecule type" value="Genomic_DNA"/>
</dbReference>
<evidence type="ECO:0000313" key="3">
    <source>
        <dbReference type="EMBL" id="KAK4198846.1"/>
    </source>
</evidence>
<sequence length="216" mass="23820">MGANTSTIRNNTPSEEDLKTAMIVMGVIWAVISLIITLVVTFTSQTEETAELPCWPWFDNRFKCLKFCRGECFLVPFYFLFYFVFILTFLAWAPVYIAGNCLYGIPFFLAKYNRIETCCGKEIPDKWKIGKDLEAGGRGQGGGGRCEVPCGRSSERGGAEQATVLTMTVVTQPPQPEAPMVAAVKPGSGEEVTPVGVLEDQTSPPEYQVVDPRPEN</sequence>
<name>A0AAN7ARV8_9PEZI</name>
<keyword evidence="2" id="KW-1133">Transmembrane helix</keyword>